<dbReference type="PRINTS" id="PR00598">
    <property type="entry name" value="HTHMARR"/>
</dbReference>
<evidence type="ECO:0000313" key="5">
    <source>
        <dbReference type="EMBL" id="ASB88975.1"/>
    </source>
</evidence>
<dbReference type="RefSeq" id="WP_006637178.1">
    <property type="nucleotide sequence ID" value="NZ_BORD01000006.1"/>
</dbReference>
<dbReference type="PANTHER" id="PTHR42756:SF1">
    <property type="entry name" value="TRANSCRIPTIONAL REPRESSOR OF EMRAB OPERON"/>
    <property type="match status" value="1"/>
</dbReference>
<dbReference type="PANTHER" id="PTHR42756">
    <property type="entry name" value="TRANSCRIPTIONAL REGULATOR, MARR"/>
    <property type="match status" value="1"/>
</dbReference>
<keyword evidence="3" id="KW-0804">Transcription</keyword>
<keyword evidence="6" id="KW-1185">Reference proteome</keyword>
<dbReference type="PROSITE" id="PS50995">
    <property type="entry name" value="HTH_MARR_2"/>
    <property type="match status" value="1"/>
</dbReference>
<name>A0ABM6LI14_9BACI</name>
<dbReference type="GeneID" id="92853583"/>
<dbReference type="Gene3D" id="1.10.10.10">
    <property type="entry name" value="Winged helix-like DNA-binding domain superfamily/Winged helix DNA-binding domain"/>
    <property type="match status" value="1"/>
</dbReference>
<dbReference type="InterPro" id="IPR036388">
    <property type="entry name" value="WH-like_DNA-bd_sf"/>
</dbReference>
<evidence type="ECO:0000313" key="6">
    <source>
        <dbReference type="Proteomes" id="UP000196877"/>
    </source>
</evidence>
<reference evidence="5 6" key="1">
    <citation type="submission" date="2017-06" db="EMBL/GenBank/DDBJ databases">
        <title>Genome sequence of Bacillus sonorensis strain SRCM101395.</title>
        <authorList>
            <person name="Cho S.H."/>
        </authorList>
    </citation>
    <scope>NUCLEOTIDE SEQUENCE [LARGE SCALE GENOMIC DNA]</scope>
    <source>
        <strain evidence="5 6">SRCM101395</strain>
    </source>
</reference>
<evidence type="ECO:0000259" key="4">
    <source>
        <dbReference type="PROSITE" id="PS50995"/>
    </source>
</evidence>
<evidence type="ECO:0000256" key="2">
    <source>
        <dbReference type="ARBA" id="ARBA00023125"/>
    </source>
</evidence>
<proteinExistence type="predicted"/>
<dbReference type="InterPro" id="IPR022689">
    <property type="entry name" value="Iron_dep_repressor"/>
</dbReference>
<sequence>MKQDDINYETVEQLVQAFKRLRYTEMKQSFPVMEWKRNEAKALMFLNEGTGREGKMVTEVSQALHVTSPFVTQLLNRLESKGLIIRQMDQTDRRIVRIFLTEAGKKAANEVHNKTNQWFCQLVSYLGEAESKQFASLIDKMSDFMEMEKSDKKEG</sequence>
<dbReference type="EMBL" id="CP021920">
    <property type="protein sequence ID" value="ASB88975.1"/>
    <property type="molecule type" value="Genomic_DNA"/>
</dbReference>
<feature type="domain" description="HTH marR-type" evidence="4">
    <location>
        <begin position="7"/>
        <end position="143"/>
    </location>
</feature>
<dbReference type="SUPFAM" id="SSF46785">
    <property type="entry name" value="Winged helix' DNA-binding domain"/>
    <property type="match status" value="1"/>
</dbReference>
<evidence type="ECO:0000256" key="3">
    <source>
        <dbReference type="ARBA" id="ARBA00023163"/>
    </source>
</evidence>
<evidence type="ECO:0000256" key="1">
    <source>
        <dbReference type="ARBA" id="ARBA00023015"/>
    </source>
</evidence>
<dbReference type="SMART" id="SM00347">
    <property type="entry name" value="HTH_MARR"/>
    <property type="match status" value="1"/>
</dbReference>
<dbReference type="SMART" id="SM00529">
    <property type="entry name" value="HTH_DTXR"/>
    <property type="match status" value="1"/>
</dbReference>
<dbReference type="InterPro" id="IPR000835">
    <property type="entry name" value="HTH_MarR-typ"/>
</dbReference>
<dbReference type="Proteomes" id="UP000196877">
    <property type="component" value="Chromosome"/>
</dbReference>
<dbReference type="Pfam" id="PF12802">
    <property type="entry name" value="MarR_2"/>
    <property type="match status" value="1"/>
</dbReference>
<dbReference type="InterPro" id="IPR036390">
    <property type="entry name" value="WH_DNA-bd_sf"/>
</dbReference>
<keyword evidence="2" id="KW-0238">DNA-binding</keyword>
<organism evidence="5 6">
    <name type="scientific">Bacillus sonorensis</name>
    <dbReference type="NCBI Taxonomy" id="119858"/>
    <lineage>
        <taxon>Bacteria</taxon>
        <taxon>Bacillati</taxon>
        <taxon>Bacillota</taxon>
        <taxon>Bacilli</taxon>
        <taxon>Bacillales</taxon>
        <taxon>Bacillaceae</taxon>
        <taxon>Bacillus</taxon>
    </lineage>
</organism>
<protein>
    <submittedName>
        <fullName evidence="5">HTH-type transcriptional regulator YpoP</fullName>
    </submittedName>
</protein>
<accession>A0ABM6LI14</accession>
<gene>
    <name evidence="5" type="ORF">S101395_02468</name>
</gene>
<keyword evidence="1" id="KW-0805">Transcription regulation</keyword>